<dbReference type="InterPro" id="IPR001647">
    <property type="entry name" value="HTH_TetR"/>
</dbReference>
<dbReference type="Gene3D" id="1.10.357.10">
    <property type="entry name" value="Tetracycline Repressor, domain 2"/>
    <property type="match status" value="1"/>
</dbReference>
<dbReference type="AlphaFoldDB" id="A0A517WH42"/>
<protein>
    <submittedName>
        <fullName evidence="6">Putative HTH-type transcriptional regulator YxaF</fullName>
    </submittedName>
</protein>
<dbReference type="InterPro" id="IPR036271">
    <property type="entry name" value="Tet_transcr_reg_TetR-rel_C_sf"/>
</dbReference>
<accession>A0A517WH42</accession>
<keyword evidence="3" id="KW-0804">Transcription</keyword>
<dbReference type="Proteomes" id="UP000320722">
    <property type="component" value="Chromosome"/>
</dbReference>
<dbReference type="EMBL" id="CP036347">
    <property type="protein sequence ID" value="QDU04580.1"/>
    <property type="molecule type" value="Genomic_DNA"/>
</dbReference>
<name>A0A517WH42_9PLAN</name>
<dbReference type="SUPFAM" id="SSF48498">
    <property type="entry name" value="Tetracyclin repressor-like, C-terminal domain"/>
    <property type="match status" value="1"/>
</dbReference>
<evidence type="ECO:0000313" key="7">
    <source>
        <dbReference type="Proteomes" id="UP000320722"/>
    </source>
</evidence>
<dbReference type="PANTHER" id="PTHR47506">
    <property type="entry name" value="TRANSCRIPTIONAL REGULATORY PROTEIN"/>
    <property type="match status" value="1"/>
</dbReference>
<evidence type="ECO:0000259" key="5">
    <source>
        <dbReference type="PROSITE" id="PS50977"/>
    </source>
</evidence>
<organism evidence="6 7">
    <name type="scientific">Gimesia chilikensis</name>
    <dbReference type="NCBI Taxonomy" id="2605989"/>
    <lineage>
        <taxon>Bacteria</taxon>
        <taxon>Pseudomonadati</taxon>
        <taxon>Planctomycetota</taxon>
        <taxon>Planctomycetia</taxon>
        <taxon>Planctomycetales</taxon>
        <taxon>Planctomycetaceae</taxon>
        <taxon>Gimesia</taxon>
    </lineage>
</organism>
<dbReference type="GO" id="GO:0003677">
    <property type="term" value="F:DNA binding"/>
    <property type="evidence" value="ECO:0007669"/>
    <property type="project" value="UniProtKB-UniRule"/>
</dbReference>
<dbReference type="PRINTS" id="PR00455">
    <property type="entry name" value="HTHTETR"/>
</dbReference>
<evidence type="ECO:0000256" key="4">
    <source>
        <dbReference type="PROSITE-ProRule" id="PRU00335"/>
    </source>
</evidence>
<dbReference type="SUPFAM" id="SSF46689">
    <property type="entry name" value="Homeodomain-like"/>
    <property type="match status" value="1"/>
</dbReference>
<feature type="domain" description="HTH tetR-type" evidence="5">
    <location>
        <begin position="33"/>
        <end position="93"/>
    </location>
</feature>
<proteinExistence type="predicted"/>
<sequence length="218" mass="24307">MILATQTEFEFFFELPLDQEQTGLYISIMNKTSSARKRIVETAERLFYAEGIRAVGIDRVIAEAGVAKMTLYNHFASKDDLVLAVLKYREEQFDLYIKQRMMEHQSAGLKPLRAFFAALKDWFECPDYRGCAFINATSELADSNPAATEFCAEHKRRFKQQLTDIVIESEGDQAAAVAPAISFLVEGAIVTSVSERNSEAAEIAEAAAFQLIAGVLSQ</sequence>
<keyword evidence="2 4" id="KW-0238">DNA-binding</keyword>
<evidence type="ECO:0000313" key="6">
    <source>
        <dbReference type="EMBL" id="QDU04580.1"/>
    </source>
</evidence>
<keyword evidence="1" id="KW-0805">Transcription regulation</keyword>
<dbReference type="PANTHER" id="PTHR47506:SF3">
    <property type="entry name" value="HTH-TYPE TRANSCRIPTIONAL REGULATOR LMRA"/>
    <property type="match status" value="1"/>
</dbReference>
<reference evidence="6 7" key="1">
    <citation type="submission" date="2019-02" db="EMBL/GenBank/DDBJ databases">
        <title>Deep-cultivation of Planctomycetes and their phenomic and genomic characterization uncovers novel biology.</title>
        <authorList>
            <person name="Wiegand S."/>
            <person name="Jogler M."/>
            <person name="Boedeker C."/>
            <person name="Pinto D."/>
            <person name="Vollmers J."/>
            <person name="Rivas-Marin E."/>
            <person name="Kohn T."/>
            <person name="Peeters S.H."/>
            <person name="Heuer A."/>
            <person name="Rast P."/>
            <person name="Oberbeckmann S."/>
            <person name="Bunk B."/>
            <person name="Jeske O."/>
            <person name="Meyerdierks A."/>
            <person name="Storesund J.E."/>
            <person name="Kallscheuer N."/>
            <person name="Luecker S."/>
            <person name="Lage O.M."/>
            <person name="Pohl T."/>
            <person name="Merkel B.J."/>
            <person name="Hornburger P."/>
            <person name="Mueller R.-W."/>
            <person name="Bruemmer F."/>
            <person name="Labrenz M."/>
            <person name="Spormann A.M."/>
            <person name="Op den Camp H."/>
            <person name="Overmann J."/>
            <person name="Amann R."/>
            <person name="Jetten M.S.M."/>
            <person name="Mascher T."/>
            <person name="Medema M.H."/>
            <person name="Devos D.P."/>
            <person name="Kaster A.-K."/>
            <person name="Ovreas L."/>
            <person name="Rohde M."/>
            <person name="Galperin M.Y."/>
            <person name="Jogler C."/>
        </authorList>
    </citation>
    <scope>NUCLEOTIDE SEQUENCE [LARGE SCALE GENOMIC DNA]</scope>
    <source>
        <strain evidence="6 7">V6</strain>
    </source>
</reference>
<dbReference type="InterPro" id="IPR054156">
    <property type="entry name" value="YxaF_TetR_C"/>
</dbReference>
<gene>
    <name evidence="6" type="primary">yxaF</name>
    <name evidence="6" type="ORF">V6x_43080</name>
</gene>
<evidence type="ECO:0000256" key="1">
    <source>
        <dbReference type="ARBA" id="ARBA00023015"/>
    </source>
</evidence>
<dbReference type="PROSITE" id="PS50977">
    <property type="entry name" value="HTH_TETR_2"/>
    <property type="match status" value="1"/>
</dbReference>
<dbReference type="InterPro" id="IPR009057">
    <property type="entry name" value="Homeodomain-like_sf"/>
</dbReference>
<dbReference type="Pfam" id="PF00440">
    <property type="entry name" value="TetR_N"/>
    <property type="match status" value="1"/>
</dbReference>
<evidence type="ECO:0000256" key="3">
    <source>
        <dbReference type="ARBA" id="ARBA00023163"/>
    </source>
</evidence>
<dbReference type="Pfam" id="PF21993">
    <property type="entry name" value="TetR_C_13_2"/>
    <property type="match status" value="1"/>
</dbReference>
<evidence type="ECO:0000256" key="2">
    <source>
        <dbReference type="ARBA" id="ARBA00023125"/>
    </source>
</evidence>
<feature type="DNA-binding region" description="H-T-H motif" evidence="4">
    <location>
        <begin position="56"/>
        <end position="75"/>
    </location>
</feature>